<comment type="caution">
    <text evidence="3">The sequence shown here is derived from an EMBL/GenBank/DDBJ whole genome shotgun (WGS) entry which is preliminary data.</text>
</comment>
<dbReference type="InterPro" id="IPR002347">
    <property type="entry name" value="SDR_fam"/>
</dbReference>
<reference evidence="3 4" key="1">
    <citation type="submission" date="2021-10" db="EMBL/GenBank/DDBJ databases">
        <authorList>
            <person name="Criscuolo A."/>
        </authorList>
    </citation>
    <scope>NUCLEOTIDE SEQUENCE [LARGE SCALE GENOMIC DNA]</scope>
    <source>
        <strain evidence="4">CIP 111883</strain>
    </source>
</reference>
<dbReference type="EC" id="1.1.1.385" evidence="3"/>
<evidence type="ECO:0000256" key="2">
    <source>
        <dbReference type="ARBA" id="ARBA00023002"/>
    </source>
</evidence>
<dbReference type="RefSeq" id="WP_230500691.1">
    <property type="nucleotide sequence ID" value="NZ_CAKJTJ010000006.1"/>
</dbReference>
<name>A0ABN8A9V2_9BACI</name>
<evidence type="ECO:0000256" key="1">
    <source>
        <dbReference type="ARBA" id="ARBA00006484"/>
    </source>
</evidence>
<keyword evidence="2 3" id="KW-0560">Oxidoreductase</keyword>
<dbReference type="EMBL" id="CAKJTJ010000006">
    <property type="protein sequence ID" value="CAG9620777.1"/>
    <property type="molecule type" value="Genomic_DNA"/>
</dbReference>
<evidence type="ECO:0000313" key="4">
    <source>
        <dbReference type="Proteomes" id="UP000789833"/>
    </source>
</evidence>
<dbReference type="InterPro" id="IPR036291">
    <property type="entry name" value="NAD(P)-bd_dom_sf"/>
</dbReference>
<dbReference type="NCBIfam" id="NF005559">
    <property type="entry name" value="PRK07231.1"/>
    <property type="match status" value="1"/>
</dbReference>
<gene>
    <name evidence="3" type="primary">bacC_1</name>
    <name evidence="3" type="ORF">BACCIP111883_01548</name>
</gene>
<organism evidence="3 4">
    <name type="scientific">Sutcliffiella rhizosphaerae</name>
    <dbReference type="NCBI Taxonomy" id="2880967"/>
    <lineage>
        <taxon>Bacteria</taxon>
        <taxon>Bacillati</taxon>
        <taxon>Bacillota</taxon>
        <taxon>Bacilli</taxon>
        <taxon>Bacillales</taxon>
        <taxon>Bacillaceae</taxon>
        <taxon>Sutcliffiella</taxon>
    </lineage>
</organism>
<dbReference type="SUPFAM" id="SSF51735">
    <property type="entry name" value="NAD(P)-binding Rossmann-fold domains"/>
    <property type="match status" value="1"/>
</dbReference>
<dbReference type="Proteomes" id="UP000789833">
    <property type="component" value="Unassembled WGS sequence"/>
</dbReference>
<protein>
    <submittedName>
        <fullName evidence="3">Dihydroanticapsin 7-dehydrogenase</fullName>
        <ecNumber evidence="3">1.1.1.385</ecNumber>
    </submittedName>
</protein>
<dbReference type="PRINTS" id="PR00081">
    <property type="entry name" value="GDHRDH"/>
</dbReference>
<dbReference type="GO" id="GO:0016491">
    <property type="term" value="F:oxidoreductase activity"/>
    <property type="evidence" value="ECO:0007669"/>
    <property type="project" value="UniProtKB-KW"/>
</dbReference>
<dbReference type="Pfam" id="PF13561">
    <property type="entry name" value="adh_short_C2"/>
    <property type="match status" value="1"/>
</dbReference>
<evidence type="ECO:0000313" key="3">
    <source>
        <dbReference type="EMBL" id="CAG9620777.1"/>
    </source>
</evidence>
<dbReference type="Gene3D" id="3.40.50.720">
    <property type="entry name" value="NAD(P)-binding Rossmann-like Domain"/>
    <property type="match status" value="1"/>
</dbReference>
<accession>A0ABN8A9V2</accession>
<dbReference type="PRINTS" id="PR00080">
    <property type="entry name" value="SDRFAMILY"/>
</dbReference>
<dbReference type="PANTHER" id="PTHR24321">
    <property type="entry name" value="DEHYDROGENASES, SHORT CHAIN"/>
    <property type="match status" value="1"/>
</dbReference>
<dbReference type="PANTHER" id="PTHR24321:SF8">
    <property type="entry name" value="ESTRADIOL 17-BETA-DEHYDROGENASE 8-RELATED"/>
    <property type="match status" value="1"/>
</dbReference>
<keyword evidence="4" id="KW-1185">Reference proteome</keyword>
<dbReference type="InterPro" id="IPR020904">
    <property type="entry name" value="Sc_DH/Rdtase_CS"/>
</dbReference>
<proteinExistence type="inferred from homology"/>
<sequence length="243" mass="26604">MDFHNKTVIVTGAANGIGKGISKAYVENGANVILADLDYKAGQKLEQELGNQSLFVQTDVRKEEDIKRLMSITMEHFKQIDILINNAGVSTFTPIHDLTLNAWDDIINTNLRSVFLGSKEASKHMKNGGAIINIASTRAAMSEHHSEAYAATKGGIVALTHALAASLSDSNITVNAISPGWIQTENYEELREKDHTQHLSNRVGKPSDIAKACLYLTDKENNFINGENITIDGGMTKKMIYES</sequence>
<comment type="similarity">
    <text evidence="1">Belongs to the short-chain dehydrogenases/reductases (SDR) family.</text>
</comment>
<dbReference type="PROSITE" id="PS00061">
    <property type="entry name" value="ADH_SHORT"/>
    <property type="match status" value="1"/>
</dbReference>